<reference evidence="1" key="2">
    <citation type="journal article" date="2015" name="Fish Shellfish Immunol.">
        <title>Early steps in the European eel (Anguilla anguilla)-Vibrio vulnificus interaction in the gills: Role of the RtxA13 toxin.</title>
        <authorList>
            <person name="Callol A."/>
            <person name="Pajuelo D."/>
            <person name="Ebbesson L."/>
            <person name="Teles M."/>
            <person name="MacKenzie S."/>
            <person name="Amaro C."/>
        </authorList>
    </citation>
    <scope>NUCLEOTIDE SEQUENCE</scope>
</reference>
<proteinExistence type="predicted"/>
<dbReference type="AlphaFoldDB" id="A0A0E9X111"/>
<accession>A0A0E9X111</accession>
<sequence length="86" mass="9627">MLFSKFSWHLYLAPCTVTLVTLVLFNPLILAFPCRNIQYPWSDSFKMCGLNVGVLITPIMQGFKSKLLTAYKSMALCSLSGFVSVL</sequence>
<reference evidence="1" key="1">
    <citation type="submission" date="2014-11" db="EMBL/GenBank/DDBJ databases">
        <authorList>
            <person name="Amaro Gonzalez C."/>
        </authorList>
    </citation>
    <scope>NUCLEOTIDE SEQUENCE</scope>
</reference>
<organism evidence="1">
    <name type="scientific">Anguilla anguilla</name>
    <name type="common">European freshwater eel</name>
    <name type="synonym">Muraena anguilla</name>
    <dbReference type="NCBI Taxonomy" id="7936"/>
    <lineage>
        <taxon>Eukaryota</taxon>
        <taxon>Metazoa</taxon>
        <taxon>Chordata</taxon>
        <taxon>Craniata</taxon>
        <taxon>Vertebrata</taxon>
        <taxon>Euteleostomi</taxon>
        <taxon>Actinopterygii</taxon>
        <taxon>Neopterygii</taxon>
        <taxon>Teleostei</taxon>
        <taxon>Anguilliformes</taxon>
        <taxon>Anguillidae</taxon>
        <taxon>Anguilla</taxon>
    </lineage>
</organism>
<name>A0A0E9X111_ANGAN</name>
<protein>
    <submittedName>
        <fullName evidence="1">Uncharacterized protein</fullName>
    </submittedName>
</protein>
<dbReference type="EMBL" id="GBXM01013204">
    <property type="protein sequence ID" value="JAH95373.1"/>
    <property type="molecule type" value="Transcribed_RNA"/>
</dbReference>
<evidence type="ECO:0000313" key="1">
    <source>
        <dbReference type="EMBL" id="JAH95373.1"/>
    </source>
</evidence>